<dbReference type="PANTHER" id="PTHR42643">
    <property type="entry name" value="IONOTROPIC RECEPTOR 20A-RELATED"/>
    <property type="match status" value="1"/>
</dbReference>
<feature type="chain" id="PRO_5026197984" evidence="9">
    <location>
        <begin position="21"/>
        <end position="603"/>
    </location>
</feature>
<evidence type="ECO:0000313" key="11">
    <source>
        <dbReference type="Proteomes" id="UP000001819"/>
    </source>
</evidence>
<dbReference type="ExpressionAtlas" id="A0A6I8UGW5">
    <property type="expression patterns" value="baseline"/>
</dbReference>
<evidence type="ECO:0000256" key="1">
    <source>
        <dbReference type="ARBA" id="ARBA00004651"/>
    </source>
</evidence>
<keyword evidence="3 8" id="KW-0812">Transmembrane</keyword>
<proteinExistence type="predicted"/>
<keyword evidence="4 8" id="KW-1133">Transmembrane helix</keyword>
<dbReference type="FunCoup" id="A0A6I8UGW5">
    <property type="interactions" value="22"/>
</dbReference>
<evidence type="ECO:0000259" key="10">
    <source>
        <dbReference type="Pfam" id="PF24061"/>
    </source>
</evidence>
<organism evidence="11 12">
    <name type="scientific">Drosophila pseudoobscura pseudoobscura</name>
    <name type="common">Fruit fly</name>
    <dbReference type="NCBI Taxonomy" id="46245"/>
    <lineage>
        <taxon>Eukaryota</taxon>
        <taxon>Metazoa</taxon>
        <taxon>Ecdysozoa</taxon>
        <taxon>Arthropoda</taxon>
        <taxon>Hexapoda</taxon>
        <taxon>Insecta</taxon>
        <taxon>Pterygota</taxon>
        <taxon>Neoptera</taxon>
        <taxon>Endopterygota</taxon>
        <taxon>Diptera</taxon>
        <taxon>Brachycera</taxon>
        <taxon>Muscomorpha</taxon>
        <taxon>Ephydroidea</taxon>
        <taxon>Drosophilidae</taxon>
        <taxon>Drosophila</taxon>
        <taxon>Sophophora</taxon>
    </lineage>
</organism>
<evidence type="ECO:0000313" key="12">
    <source>
        <dbReference type="RefSeq" id="XP_001355210.4"/>
    </source>
</evidence>
<keyword evidence="2" id="KW-1003">Cell membrane</keyword>
<evidence type="ECO:0000256" key="2">
    <source>
        <dbReference type="ARBA" id="ARBA00022475"/>
    </source>
</evidence>
<dbReference type="InterPro" id="IPR056198">
    <property type="entry name" value="LBD_receptor"/>
</dbReference>
<dbReference type="PANTHER" id="PTHR42643:SF30">
    <property type="entry name" value="IONOTROPIC RECEPTOR 40A-RELATED"/>
    <property type="match status" value="1"/>
</dbReference>
<protein>
    <submittedName>
        <fullName evidence="12">Uncharacterized protein Ir7d</fullName>
    </submittedName>
</protein>
<evidence type="ECO:0000256" key="6">
    <source>
        <dbReference type="ARBA" id="ARBA00023170"/>
    </source>
</evidence>
<dbReference type="KEGG" id="dpo:4815133"/>
<dbReference type="Pfam" id="PF24061">
    <property type="entry name" value="LBD_receptor"/>
    <property type="match status" value="1"/>
</dbReference>
<feature type="domain" description="Putative ionotropic receptor ligand binding" evidence="10">
    <location>
        <begin position="54"/>
        <end position="195"/>
    </location>
</feature>
<keyword evidence="9" id="KW-0732">Signal</keyword>
<feature type="transmembrane region" description="Helical" evidence="8">
    <location>
        <begin position="563"/>
        <end position="584"/>
    </location>
</feature>
<evidence type="ECO:0000256" key="8">
    <source>
        <dbReference type="SAM" id="Phobius"/>
    </source>
</evidence>
<dbReference type="Gene3D" id="3.40.190.10">
    <property type="entry name" value="Periplasmic binding protein-like II"/>
    <property type="match status" value="1"/>
</dbReference>
<evidence type="ECO:0000256" key="3">
    <source>
        <dbReference type="ARBA" id="ARBA00022692"/>
    </source>
</evidence>
<evidence type="ECO:0000256" key="5">
    <source>
        <dbReference type="ARBA" id="ARBA00023136"/>
    </source>
</evidence>
<dbReference type="RefSeq" id="XP_001355210.4">
    <property type="nucleotide sequence ID" value="XM_001355174.4"/>
</dbReference>
<evidence type="ECO:0000256" key="4">
    <source>
        <dbReference type="ARBA" id="ARBA00022989"/>
    </source>
</evidence>
<comment type="subcellular location">
    <subcellularLocation>
        <location evidence="1">Cell membrane</location>
        <topology evidence="1">Multi-pass membrane protein</topology>
    </subcellularLocation>
</comment>
<evidence type="ECO:0000256" key="7">
    <source>
        <dbReference type="ARBA" id="ARBA00023180"/>
    </source>
</evidence>
<dbReference type="SUPFAM" id="SSF53850">
    <property type="entry name" value="Periplasmic binding protein-like II"/>
    <property type="match status" value="1"/>
</dbReference>
<keyword evidence="7" id="KW-0325">Glycoprotein</keyword>
<name>A0A6I8UGW5_DROPS</name>
<keyword evidence="11" id="KW-1185">Reference proteome</keyword>
<gene>
    <name evidence="12" type="primary">Ir7d</name>
</gene>
<dbReference type="AlphaFoldDB" id="A0A6I8UGW5"/>
<keyword evidence="5 8" id="KW-0472">Membrane</keyword>
<dbReference type="GO" id="GO:0005886">
    <property type="term" value="C:plasma membrane"/>
    <property type="evidence" value="ECO:0007669"/>
    <property type="project" value="UniProtKB-SubCell"/>
</dbReference>
<feature type="signal peptide" evidence="9">
    <location>
        <begin position="1"/>
        <end position="20"/>
    </location>
</feature>
<dbReference type="InterPro" id="IPR052192">
    <property type="entry name" value="Insect_Ionotropic_Sensory_Rcpt"/>
</dbReference>
<accession>A0A6I8UGW5</accession>
<reference evidence="12" key="1">
    <citation type="submission" date="2025-08" db="UniProtKB">
        <authorList>
            <consortium name="RefSeq"/>
        </authorList>
    </citation>
    <scope>IDENTIFICATION</scope>
    <source>
        <strain evidence="12">MV-25-SWS-2005</strain>
        <tissue evidence="12">Whole body</tissue>
    </source>
</reference>
<dbReference type="Proteomes" id="UP000001819">
    <property type="component" value="Chromosome X"/>
</dbReference>
<evidence type="ECO:0000256" key="9">
    <source>
        <dbReference type="SAM" id="SignalP"/>
    </source>
</evidence>
<sequence length="603" mass="68504">MKLSSAGIVLQVLGFLQVQASSWTVEEPSLQEPLVGKITEALHRIRLNTCVAHNMSVFVSTDYEHLDEKEANLVRFVLDYSLRREEMVPVVLASKLSSEMSVRVQLQLLFVQSPEQAIAACSALEIKGMYLIVWLTSQPEASIQRSTMSLIFGHFLHRLYNLNVLLLLAHMERSTLKAYGFLPYTSGSCASTDPVEMPLQEWRLREMFPFRLDNLHGCPLSVIVWPIAPYMKLRWERRRVKDQIDGLDGVLLRIMATSMNFTIQLMPNEPVELIGGSTYLNGTMTGAYRMLQNRRANLTLGCAACTPERQIYLTSTWPYTQMPYVIVLKVRSSYSNYEIMLFPFERYTWLLLGGLAIVHRCLRRWGRMPAPAVAGWLLFGFVVRVSYEGSVFNFLHNSPAKPMPHTFEQMVAAGFVFITDHATYRMTLKLPAFKGLVKVTPGQPVDVFDALLKEPPYTGAFTSIAFLATHLTHHKEHRHRFIILAEKILDNMLCMYFPRNSYFSGKINHLLFSMRSFGLFQHHSQRLAWANIPLTTDGKGPSRKLHQSSAVDVRAGFAESMGFIGAALNCLCGALAVGICVFALELLSQRPHWRRLALIMERF</sequence>
<keyword evidence="6" id="KW-0675">Receptor</keyword>
<dbReference type="InParanoid" id="A0A6I8UGW5"/>